<organism evidence="1 2">
    <name type="scientific">Streptomyces nanshensis</name>
    <dbReference type="NCBI Taxonomy" id="518642"/>
    <lineage>
        <taxon>Bacteria</taxon>
        <taxon>Bacillati</taxon>
        <taxon>Actinomycetota</taxon>
        <taxon>Actinomycetes</taxon>
        <taxon>Kitasatosporales</taxon>
        <taxon>Streptomycetaceae</taxon>
        <taxon>Streptomyces</taxon>
    </lineage>
</organism>
<dbReference type="RefSeq" id="WP_070203816.1">
    <property type="nucleotide sequence ID" value="NZ_LJGZ01000103.1"/>
</dbReference>
<dbReference type="Proteomes" id="UP000175971">
    <property type="component" value="Unassembled WGS sequence"/>
</dbReference>
<name>A0A1E7LJD7_9ACTN</name>
<proteinExistence type="predicted"/>
<sequence length="199" mass="20955">MDAKAAAGITALASLTAAWGGYAVARAKGQRCPAQHQVATEHANWLRDRQADACLHFMEQGALALLSMDESLTAAHGIASGRAASSGAPGGELWERARRQLQDDLAPARAALAAKVAEIRLMAPSLAEEAADFQQAVDEYVQDVAGEVQHLLLPDTQSEHDDVDGETWLNSRSRLDALLSAFAQSAGRLLATVPSTSAS</sequence>
<protein>
    <submittedName>
        <fullName evidence="1">Uncharacterized protein</fullName>
    </submittedName>
</protein>
<evidence type="ECO:0000313" key="1">
    <source>
        <dbReference type="EMBL" id="OEV16274.1"/>
    </source>
</evidence>
<reference evidence="1 2" key="1">
    <citation type="journal article" date="2016" name="Front. Microbiol.">
        <title>Comparative Genomics Analysis of Streptomyces Species Reveals Their Adaptation to the Marine Environment and Their Diversity at the Genomic Level.</title>
        <authorList>
            <person name="Tian X."/>
            <person name="Zhang Z."/>
            <person name="Yang T."/>
            <person name="Chen M."/>
            <person name="Li J."/>
            <person name="Chen F."/>
            <person name="Yang J."/>
            <person name="Li W."/>
            <person name="Zhang B."/>
            <person name="Zhang Z."/>
            <person name="Wu J."/>
            <person name="Zhang C."/>
            <person name="Long L."/>
            <person name="Xiao J."/>
        </authorList>
    </citation>
    <scope>NUCLEOTIDE SEQUENCE [LARGE SCALE GENOMIC DNA]</scope>
    <source>
        <strain evidence="1 2">SCSIO M10372</strain>
    </source>
</reference>
<dbReference type="EMBL" id="LJGZ01000103">
    <property type="protein sequence ID" value="OEV16274.1"/>
    <property type="molecule type" value="Genomic_DNA"/>
</dbReference>
<keyword evidence="2" id="KW-1185">Reference proteome</keyword>
<accession>A0A1E7LJD7</accession>
<comment type="caution">
    <text evidence="1">The sequence shown here is derived from an EMBL/GenBank/DDBJ whole genome shotgun (WGS) entry which is preliminary data.</text>
</comment>
<dbReference type="AlphaFoldDB" id="A0A1E7LJD7"/>
<gene>
    <name evidence="1" type="ORF">AN221_32185</name>
</gene>
<evidence type="ECO:0000313" key="2">
    <source>
        <dbReference type="Proteomes" id="UP000175971"/>
    </source>
</evidence>